<comment type="subunit">
    <text evidence="3">Monomer.</text>
</comment>
<feature type="domain" description="Nudix hydrolase" evidence="22">
    <location>
        <begin position="1"/>
        <end position="129"/>
    </location>
</feature>
<evidence type="ECO:0000256" key="15">
    <source>
        <dbReference type="ARBA" id="ARBA00030682"/>
    </source>
</evidence>
<evidence type="ECO:0000256" key="16">
    <source>
        <dbReference type="ARBA" id="ARBA00031927"/>
    </source>
</evidence>
<evidence type="ECO:0000256" key="18">
    <source>
        <dbReference type="ARBA" id="ARBA00048002"/>
    </source>
</evidence>
<evidence type="ECO:0000256" key="20">
    <source>
        <dbReference type="ARBA" id="ARBA00049032"/>
    </source>
</evidence>
<evidence type="ECO:0000256" key="7">
    <source>
        <dbReference type="ARBA" id="ARBA00024448"/>
    </source>
</evidence>
<dbReference type="STRING" id="1798495.A3C19_02155"/>
<evidence type="ECO:0000256" key="8">
    <source>
        <dbReference type="ARBA" id="ARBA00024459"/>
    </source>
</evidence>
<evidence type="ECO:0000256" key="5">
    <source>
        <dbReference type="ARBA" id="ARBA00022801"/>
    </source>
</evidence>
<comment type="catalytic activity">
    <reaction evidence="18">
        <text>N(6)-methyl-ATP + H2O = N(6)-methyl-AMP + diphosphate + H(+)</text>
        <dbReference type="Rhea" id="RHEA:67608"/>
        <dbReference type="ChEBI" id="CHEBI:15377"/>
        <dbReference type="ChEBI" id="CHEBI:15378"/>
        <dbReference type="ChEBI" id="CHEBI:33019"/>
        <dbReference type="ChEBI" id="CHEBI:144842"/>
        <dbReference type="ChEBI" id="CHEBI:172873"/>
    </reaction>
    <physiologicalReaction direction="left-to-right" evidence="18">
        <dbReference type="Rhea" id="RHEA:67609"/>
    </physiologicalReaction>
</comment>
<dbReference type="InterPro" id="IPR015797">
    <property type="entry name" value="NUDIX_hydrolase-like_dom_sf"/>
</dbReference>
<comment type="catalytic activity">
    <reaction evidence="7">
        <text>8-oxo-dATP + H2O = 8-oxo-dAMP + diphosphate + H(+)</text>
        <dbReference type="Rhea" id="RHEA:65396"/>
        <dbReference type="ChEBI" id="CHEBI:15377"/>
        <dbReference type="ChEBI" id="CHEBI:15378"/>
        <dbReference type="ChEBI" id="CHEBI:33019"/>
        <dbReference type="ChEBI" id="CHEBI:71361"/>
        <dbReference type="ChEBI" id="CHEBI:172871"/>
    </reaction>
    <physiologicalReaction direction="left-to-right" evidence="7">
        <dbReference type="Rhea" id="RHEA:65397"/>
    </physiologicalReaction>
</comment>
<comment type="catalytic activity">
    <reaction evidence="8">
        <text>2-oxo-dATP + H2O = 2-oxo-dAMP + diphosphate + H(+)</text>
        <dbReference type="Rhea" id="RHEA:31583"/>
        <dbReference type="ChEBI" id="CHEBI:15377"/>
        <dbReference type="ChEBI" id="CHEBI:15378"/>
        <dbReference type="ChEBI" id="CHEBI:33019"/>
        <dbReference type="ChEBI" id="CHEBI:63212"/>
        <dbReference type="ChEBI" id="CHEBI:77897"/>
        <dbReference type="EC" id="3.6.1.56"/>
    </reaction>
    <physiologicalReaction direction="left-to-right" evidence="8">
        <dbReference type="Rhea" id="RHEA:31584"/>
    </physiologicalReaction>
</comment>
<evidence type="ECO:0000256" key="6">
    <source>
        <dbReference type="ARBA" id="ARBA00022842"/>
    </source>
</evidence>
<evidence type="ECO:0000259" key="22">
    <source>
        <dbReference type="PROSITE" id="PS51462"/>
    </source>
</evidence>
<comment type="function">
    <text evidence="21">Oxidized purine nucleoside triphosphate hydrolase which is a prominent sanitizer of the oxidized nucleotide pool. Catalyzes the hydrolysis of 2-oxo-dATP (2-hydroxy-dATP) into 2-oxo-dAMP. Also has a significant hydrolase activity toward 2-oxo-ATP, 8-oxo-dGTP and 8-oxo-dATP. Through the hydrolysis of oxidized purine nucleoside triphosphates, prevents their incorporation into DNA and the subsequent transversions A:T to C:G and G:C to T:A. Also catalyzes the hydrolysis of methylated purine nucleoside triphosphate preventing their integration into DNA. Through this antimutagenic activity protects cells from oxidative stress.</text>
</comment>
<evidence type="ECO:0000256" key="10">
    <source>
        <dbReference type="ARBA" id="ARBA00024596"/>
    </source>
</evidence>
<dbReference type="GO" id="GO:0042262">
    <property type="term" value="P:DNA protection"/>
    <property type="evidence" value="ECO:0007669"/>
    <property type="project" value="InterPro"/>
</dbReference>
<comment type="caution">
    <text evidence="23">The sequence shown here is derived from an EMBL/GenBank/DDBJ whole genome shotgun (WGS) entry which is preliminary data.</text>
</comment>
<evidence type="ECO:0000256" key="2">
    <source>
        <dbReference type="ARBA" id="ARBA00005582"/>
    </source>
</evidence>
<dbReference type="Gene3D" id="3.90.79.10">
    <property type="entry name" value="Nucleoside Triphosphate Pyrophosphohydrolase"/>
    <property type="match status" value="1"/>
</dbReference>
<dbReference type="InterPro" id="IPR000086">
    <property type="entry name" value="NUDIX_hydrolase_dom"/>
</dbReference>
<evidence type="ECO:0000256" key="21">
    <source>
        <dbReference type="ARBA" id="ARBA00053094"/>
    </source>
</evidence>
<keyword evidence="6" id="KW-0460">Magnesium</keyword>
<dbReference type="EMBL" id="MFLI01000001">
    <property type="protein sequence ID" value="OGG62904.1"/>
    <property type="molecule type" value="Genomic_DNA"/>
</dbReference>
<evidence type="ECO:0000256" key="4">
    <source>
        <dbReference type="ARBA" id="ARBA00022723"/>
    </source>
</evidence>
<evidence type="ECO:0000256" key="17">
    <source>
        <dbReference type="ARBA" id="ARBA00032071"/>
    </source>
</evidence>
<dbReference type="InterPro" id="IPR003563">
    <property type="entry name" value="8ODP"/>
</dbReference>
<comment type="catalytic activity">
    <reaction evidence="10">
        <text>2-oxo-ATP + H2O = 2-oxo-AMP + diphosphate + H(+)</text>
        <dbReference type="Rhea" id="RHEA:67392"/>
        <dbReference type="ChEBI" id="CHEBI:15377"/>
        <dbReference type="ChEBI" id="CHEBI:15378"/>
        <dbReference type="ChEBI" id="CHEBI:33019"/>
        <dbReference type="ChEBI" id="CHEBI:71395"/>
        <dbReference type="ChEBI" id="CHEBI:172878"/>
    </reaction>
    <physiologicalReaction direction="left-to-right" evidence="10">
        <dbReference type="Rhea" id="RHEA:67393"/>
    </physiologicalReaction>
</comment>
<evidence type="ECO:0000256" key="12">
    <source>
        <dbReference type="ARBA" id="ARBA00026218"/>
    </source>
</evidence>
<dbReference type="PRINTS" id="PR01403">
    <property type="entry name" value="8OXTPHPHTASE"/>
</dbReference>
<dbReference type="GO" id="GO:0046872">
    <property type="term" value="F:metal ion binding"/>
    <property type="evidence" value="ECO:0007669"/>
    <property type="project" value="UniProtKB-KW"/>
</dbReference>
<dbReference type="PANTHER" id="PTHR43758:SF2">
    <property type="entry name" value="OXIDIZED PURINE NUCLEOSIDE TRIPHOSPHATE HYDROLASE"/>
    <property type="match status" value="1"/>
</dbReference>
<comment type="catalytic activity">
    <reaction evidence="9">
        <text>8-oxo-dGTP + H2O = 8-oxo-dGMP + diphosphate + H(+)</text>
        <dbReference type="Rhea" id="RHEA:31575"/>
        <dbReference type="ChEBI" id="CHEBI:15377"/>
        <dbReference type="ChEBI" id="CHEBI:15378"/>
        <dbReference type="ChEBI" id="CHEBI:33019"/>
        <dbReference type="ChEBI" id="CHEBI:63224"/>
        <dbReference type="ChEBI" id="CHEBI:77896"/>
    </reaction>
    <physiologicalReaction direction="left-to-right" evidence="9">
        <dbReference type="Rhea" id="RHEA:31576"/>
    </physiologicalReaction>
</comment>
<dbReference type="InterPro" id="IPR020084">
    <property type="entry name" value="NUDIX_hydrolase_CS"/>
</dbReference>
<protein>
    <recommendedName>
        <fullName evidence="12">Oxidized purine nucleoside triphosphate hydrolase</fullName>
        <ecNumber evidence="11">3.6.1.56</ecNumber>
    </recommendedName>
    <alternativeName>
        <fullName evidence="16">2-hydroxy-dATP diphosphatase</fullName>
    </alternativeName>
    <alternativeName>
        <fullName evidence="15">7,8-dihydro-8-oxoguanine triphosphatase</fullName>
    </alternativeName>
    <alternativeName>
        <fullName evidence="14">8-oxo-dGTPase</fullName>
    </alternativeName>
    <alternativeName>
        <fullName evidence="17">Methylated purine nucleoside triphosphate hydrolase</fullName>
    </alternativeName>
    <alternativeName>
        <fullName evidence="13">Nucleoside diphosphate-linked moiety X motif 1</fullName>
    </alternativeName>
</protein>
<name>A0A1F6DNC4_9BACT</name>
<evidence type="ECO:0000313" key="24">
    <source>
        <dbReference type="Proteomes" id="UP000178532"/>
    </source>
</evidence>
<dbReference type="EC" id="3.6.1.56" evidence="11"/>
<dbReference type="AlphaFoldDB" id="A0A1F6DNC4"/>
<keyword evidence="5" id="KW-0378">Hydrolase</keyword>
<evidence type="ECO:0000256" key="3">
    <source>
        <dbReference type="ARBA" id="ARBA00011245"/>
    </source>
</evidence>
<evidence type="ECO:0000256" key="13">
    <source>
        <dbReference type="ARBA" id="ARBA00029673"/>
    </source>
</evidence>
<evidence type="ECO:0000256" key="14">
    <source>
        <dbReference type="ARBA" id="ARBA00030634"/>
    </source>
</evidence>
<dbReference type="PANTHER" id="PTHR43758">
    <property type="entry name" value="7,8-DIHYDRO-8-OXOGUANINE TRIPHOSPHATASE"/>
    <property type="match status" value="1"/>
</dbReference>
<dbReference type="Pfam" id="PF00293">
    <property type="entry name" value="NUDIX"/>
    <property type="match status" value="1"/>
</dbReference>
<dbReference type="PROSITE" id="PS00893">
    <property type="entry name" value="NUDIX_BOX"/>
    <property type="match status" value="1"/>
</dbReference>
<accession>A0A1F6DNC4</accession>
<comment type="catalytic activity">
    <reaction evidence="20">
        <text>N(6)-methyl-dATP + H2O = N(6)-methyl-dAMP + diphosphate + H(+)</text>
        <dbReference type="Rhea" id="RHEA:67604"/>
        <dbReference type="ChEBI" id="CHEBI:15377"/>
        <dbReference type="ChEBI" id="CHEBI:15378"/>
        <dbReference type="ChEBI" id="CHEBI:33019"/>
        <dbReference type="ChEBI" id="CHEBI:169976"/>
        <dbReference type="ChEBI" id="CHEBI:172872"/>
    </reaction>
    <physiologicalReaction direction="left-to-right" evidence="20">
        <dbReference type="Rhea" id="RHEA:67605"/>
    </physiologicalReaction>
</comment>
<reference evidence="23 24" key="1">
    <citation type="journal article" date="2016" name="Nat. Commun.">
        <title>Thousands of microbial genomes shed light on interconnected biogeochemical processes in an aquifer system.</title>
        <authorList>
            <person name="Anantharaman K."/>
            <person name="Brown C.T."/>
            <person name="Hug L.A."/>
            <person name="Sharon I."/>
            <person name="Castelle C.J."/>
            <person name="Probst A.J."/>
            <person name="Thomas B.C."/>
            <person name="Singh A."/>
            <person name="Wilkins M.J."/>
            <person name="Karaoz U."/>
            <person name="Brodie E.L."/>
            <person name="Williams K.H."/>
            <person name="Hubbard S.S."/>
            <person name="Banfield J.F."/>
        </authorList>
    </citation>
    <scope>NUCLEOTIDE SEQUENCE [LARGE SCALE GENOMIC DNA]</scope>
</reference>
<evidence type="ECO:0000313" key="23">
    <source>
        <dbReference type="EMBL" id="OGG62904.1"/>
    </source>
</evidence>
<keyword evidence="4" id="KW-0479">Metal-binding</keyword>
<dbReference type="GO" id="GO:0008413">
    <property type="term" value="F:8-oxo-7,8-dihydroguanosine triphosphate pyrophosphatase activity"/>
    <property type="evidence" value="ECO:0007669"/>
    <property type="project" value="InterPro"/>
</dbReference>
<gene>
    <name evidence="23" type="ORF">A3C19_02155</name>
</gene>
<evidence type="ECO:0000256" key="1">
    <source>
        <dbReference type="ARBA" id="ARBA00001946"/>
    </source>
</evidence>
<evidence type="ECO:0000256" key="9">
    <source>
        <dbReference type="ARBA" id="ARBA00024486"/>
    </source>
</evidence>
<proteinExistence type="inferred from homology"/>
<evidence type="ECO:0000256" key="11">
    <source>
        <dbReference type="ARBA" id="ARBA00026103"/>
    </source>
</evidence>
<dbReference type="GO" id="GO:0005737">
    <property type="term" value="C:cytoplasm"/>
    <property type="evidence" value="ECO:0007669"/>
    <property type="project" value="TreeGrafter"/>
</dbReference>
<organism evidence="23 24">
    <name type="scientific">Candidatus Kaiserbacteria bacterium RIFCSPHIGHO2_02_FULL_54_22</name>
    <dbReference type="NCBI Taxonomy" id="1798495"/>
    <lineage>
        <taxon>Bacteria</taxon>
        <taxon>Candidatus Kaiseribacteriota</taxon>
    </lineage>
</organism>
<comment type="catalytic activity">
    <reaction evidence="19">
        <text>O(6)-methyl-dGTP + H2O = O(6)-methyl-dGMP + diphosphate + H(+)</text>
        <dbReference type="Rhea" id="RHEA:67600"/>
        <dbReference type="ChEBI" id="CHEBI:15377"/>
        <dbReference type="ChEBI" id="CHEBI:15378"/>
        <dbReference type="ChEBI" id="CHEBI:33019"/>
        <dbReference type="ChEBI" id="CHEBI:169974"/>
        <dbReference type="ChEBI" id="CHEBI:169975"/>
    </reaction>
    <physiologicalReaction direction="left-to-right" evidence="19">
        <dbReference type="Rhea" id="RHEA:67601"/>
    </physiologicalReaction>
</comment>
<dbReference type="GO" id="GO:0008828">
    <property type="term" value="F:dATP diphosphatase activity"/>
    <property type="evidence" value="ECO:0007669"/>
    <property type="project" value="UniProtKB-EC"/>
</dbReference>
<comment type="cofactor">
    <cofactor evidence="1">
        <name>Mg(2+)</name>
        <dbReference type="ChEBI" id="CHEBI:18420"/>
    </cofactor>
</comment>
<dbReference type="SUPFAM" id="SSF55811">
    <property type="entry name" value="Nudix"/>
    <property type="match status" value="1"/>
</dbReference>
<evidence type="ECO:0000256" key="19">
    <source>
        <dbReference type="ARBA" id="ARBA00048894"/>
    </source>
</evidence>
<comment type="similarity">
    <text evidence="2">Belongs to the Nudix hydrolase family.</text>
</comment>
<dbReference type="Proteomes" id="UP000178532">
    <property type="component" value="Unassembled WGS sequence"/>
</dbReference>
<dbReference type="PROSITE" id="PS51462">
    <property type="entry name" value="NUDIX"/>
    <property type="match status" value="1"/>
</dbReference>
<sequence length="156" mass="17450">MKIATFGIITRDNKVLLGLKDMGSEIGGGKLNGPGGKQEAGETLLECLAREVAEEVGITIDTAKAEKVAIITFYTGDMPKFEVHTYRVDRFSGEPQTTESMIPSWYDIAQLPVDRMHDSDHAWFPRAIRGEKFNANVYYGDIGKDFIKIDFLPFKE</sequence>